<keyword evidence="2" id="KW-1185">Reference proteome</keyword>
<evidence type="ECO:0000313" key="1">
    <source>
        <dbReference type="EMBL" id="KFI56262.1"/>
    </source>
</evidence>
<protein>
    <submittedName>
        <fullName evidence="1">Uncharacterized protein</fullName>
    </submittedName>
</protein>
<proteinExistence type="predicted"/>
<evidence type="ECO:0000313" key="2">
    <source>
        <dbReference type="Proteomes" id="UP000028995"/>
    </source>
</evidence>
<reference evidence="1 2" key="1">
    <citation type="submission" date="2014-03" db="EMBL/GenBank/DDBJ databases">
        <title>Genomics of Bifidobacteria.</title>
        <authorList>
            <person name="Ventura M."/>
            <person name="Milani C."/>
            <person name="Lugli G.A."/>
        </authorList>
    </citation>
    <scope>NUCLEOTIDE SEQUENCE [LARGE SCALE GENOMIC DNA]</scope>
    <source>
        <strain evidence="1 2">LMG 10510</strain>
    </source>
</reference>
<dbReference type="Proteomes" id="UP000028995">
    <property type="component" value="Unassembled WGS sequence"/>
</dbReference>
<dbReference type="OrthoDB" id="9801008at2"/>
<dbReference type="AlphaFoldDB" id="A0A087ABW2"/>
<dbReference type="RefSeq" id="WP_155803919.1">
    <property type="nucleotide sequence ID" value="NZ_JBQKLO010000021.1"/>
</dbReference>
<sequence>MLDRKRAAVVARIRKLEDSVDYIDFKQSLYDAVLSGELPYRSNLIAR</sequence>
<accession>A0A087ABW2</accession>
<name>A0A087ABW2_9BIFI</name>
<organism evidence="1 2">
    <name type="scientific">Bifidobacterium choerinum</name>
    <dbReference type="NCBI Taxonomy" id="35760"/>
    <lineage>
        <taxon>Bacteria</taxon>
        <taxon>Bacillati</taxon>
        <taxon>Actinomycetota</taxon>
        <taxon>Actinomycetes</taxon>
        <taxon>Bifidobacteriales</taxon>
        <taxon>Bifidobacteriaceae</taxon>
        <taxon>Bifidobacterium</taxon>
    </lineage>
</organism>
<comment type="caution">
    <text evidence="1">The sequence shown here is derived from an EMBL/GenBank/DDBJ whole genome shotgun (WGS) entry which is preliminary data.</text>
</comment>
<dbReference type="EMBL" id="JGYU01000011">
    <property type="protein sequence ID" value="KFI56262.1"/>
    <property type="molecule type" value="Genomic_DNA"/>
</dbReference>
<gene>
    <name evidence="1" type="ORF">BCHO_1394</name>
</gene>